<dbReference type="AlphaFoldDB" id="A0A6G0TC69"/>
<feature type="domain" description="C2H2-type" evidence="1">
    <location>
        <begin position="415"/>
        <end position="437"/>
    </location>
</feature>
<reference evidence="2 3" key="1">
    <citation type="submission" date="2019-08" db="EMBL/GenBank/DDBJ databases">
        <title>The genome of the soybean aphid Biotype 1, its phylome, world population structure and adaptation to the North American continent.</title>
        <authorList>
            <person name="Giordano R."/>
            <person name="Donthu R.K."/>
            <person name="Hernandez A.G."/>
            <person name="Wright C.L."/>
            <person name="Zimin A.V."/>
        </authorList>
    </citation>
    <scope>NUCLEOTIDE SEQUENCE [LARGE SCALE GENOMIC DNA]</scope>
    <source>
        <tissue evidence="2">Whole aphids</tissue>
    </source>
</reference>
<dbReference type="Proteomes" id="UP000475862">
    <property type="component" value="Unassembled WGS sequence"/>
</dbReference>
<evidence type="ECO:0000259" key="1">
    <source>
        <dbReference type="PROSITE" id="PS00028"/>
    </source>
</evidence>
<comment type="caution">
    <text evidence="2">The sequence shown here is derived from an EMBL/GenBank/DDBJ whole genome shotgun (WGS) entry which is preliminary data.</text>
</comment>
<protein>
    <recommendedName>
        <fullName evidence="1">C2H2-type domain-containing protein</fullName>
    </recommendedName>
</protein>
<dbReference type="OrthoDB" id="6620441at2759"/>
<sequence length="744" mass="85205">MVKELVPLIGSRSKILKKIEELKSTNRNVYNGQNTLSDQDPDQALTTSLLNIGATEIMYDFPIEPSSYSTDVSVITAQNTSHHANITSNNLVHNIPSTSNNVQYPGHDSSLINTMLTLSVPTEIRSSTMDNTNAIEAKNLKDILIKYHDGTVILENYEIHNELNSSMRNKLNTLKNLSQAIALLFPNESKETYYTPYKKVSNKLTPARGKLWDKYCNMRREIRNNTKLQSDSIISQDELSLNNKCTTLDKLFEEDIIWLKSNTAPWDLVNIKWKNTFQIRFNSLINGVENNSYLTDYPALKSSLGFTLIELDFEVLYPGKNLVLYNKFEVLKNKLPKYVKKYNIQGVDHQVDVIQNFFELGNHVTIAAFKIFVLLFKPNVSQLKEVDDAKSNKAYRIGQKLQPYMVFVETDDGQCLEVNCNRIYSSFDSFSKHCKSHNFVHKQPLDNIPTPSNIPLNLYNDDDSCISVLNDHSAITDDQEITIAMFKEIVTGDAITLMSKWYNESVVPRNKVQTLINDVNSFNENCLQTLKTKVLHSLENHKNDSNSVIEISEMFDAVSNPFINLQSESVFKVFFEQPNILKTILKYFDDLISESEEIISSYIQSEVWKEKCHEINYLQSNALIIGDNLGLHSILGFSESFMANFPCRICKCSKLDCNYSVIYNNNKLRDEENYLQDLLTDNVSETGIKEACVWNQINGFHAVYNYSVDLMHDVLEETLNNRIQCYNYGILEIQNKPQLISIDV</sequence>
<keyword evidence="3" id="KW-1185">Reference proteome</keyword>
<proteinExistence type="predicted"/>
<dbReference type="InterPro" id="IPR013087">
    <property type="entry name" value="Znf_C2H2_type"/>
</dbReference>
<name>A0A6G0TC69_APHGL</name>
<dbReference type="EMBL" id="VYZN01000042">
    <property type="protein sequence ID" value="KAE9530469.1"/>
    <property type="molecule type" value="Genomic_DNA"/>
</dbReference>
<accession>A0A6G0TC69</accession>
<organism evidence="2 3">
    <name type="scientific">Aphis glycines</name>
    <name type="common">Soybean aphid</name>
    <dbReference type="NCBI Taxonomy" id="307491"/>
    <lineage>
        <taxon>Eukaryota</taxon>
        <taxon>Metazoa</taxon>
        <taxon>Ecdysozoa</taxon>
        <taxon>Arthropoda</taxon>
        <taxon>Hexapoda</taxon>
        <taxon>Insecta</taxon>
        <taxon>Pterygota</taxon>
        <taxon>Neoptera</taxon>
        <taxon>Paraneoptera</taxon>
        <taxon>Hemiptera</taxon>
        <taxon>Sternorrhyncha</taxon>
        <taxon>Aphidomorpha</taxon>
        <taxon>Aphidoidea</taxon>
        <taxon>Aphididae</taxon>
        <taxon>Aphidini</taxon>
        <taxon>Aphis</taxon>
        <taxon>Aphis</taxon>
    </lineage>
</organism>
<evidence type="ECO:0000313" key="3">
    <source>
        <dbReference type="Proteomes" id="UP000475862"/>
    </source>
</evidence>
<gene>
    <name evidence="2" type="ORF">AGLY_010931</name>
</gene>
<dbReference type="PROSITE" id="PS00028">
    <property type="entry name" value="ZINC_FINGER_C2H2_1"/>
    <property type="match status" value="1"/>
</dbReference>
<evidence type="ECO:0000313" key="2">
    <source>
        <dbReference type="EMBL" id="KAE9530469.1"/>
    </source>
</evidence>